<protein>
    <submittedName>
        <fullName evidence="1">Uncharacterized protein</fullName>
    </submittedName>
</protein>
<organism evidence="1 2">
    <name type="scientific">Cronartium quercuum f. sp. fusiforme G11</name>
    <dbReference type="NCBI Taxonomy" id="708437"/>
    <lineage>
        <taxon>Eukaryota</taxon>
        <taxon>Fungi</taxon>
        <taxon>Dikarya</taxon>
        <taxon>Basidiomycota</taxon>
        <taxon>Pucciniomycotina</taxon>
        <taxon>Pucciniomycetes</taxon>
        <taxon>Pucciniales</taxon>
        <taxon>Coleosporiaceae</taxon>
        <taxon>Cronartium</taxon>
    </lineage>
</organism>
<proteinExistence type="predicted"/>
<comment type="caution">
    <text evidence="1">The sequence shown here is derived from an EMBL/GenBank/DDBJ whole genome shotgun (WGS) entry which is preliminary data.</text>
</comment>
<reference evidence="1" key="1">
    <citation type="submission" date="2013-11" db="EMBL/GenBank/DDBJ databases">
        <title>Genome sequence of the fusiform rust pathogen reveals effectors for host alternation and coevolution with pine.</title>
        <authorList>
            <consortium name="DOE Joint Genome Institute"/>
            <person name="Smith K."/>
            <person name="Pendleton A."/>
            <person name="Kubisiak T."/>
            <person name="Anderson C."/>
            <person name="Salamov A."/>
            <person name="Aerts A."/>
            <person name="Riley R."/>
            <person name="Clum A."/>
            <person name="Lindquist E."/>
            <person name="Ence D."/>
            <person name="Campbell M."/>
            <person name="Kronenberg Z."/>
            <person name="Feau N."/>
            <person name="Dhillon B."/>
            <person name="Hamelin R."/>
            <person name="Burleigh J."/>
            <person name="Smith J."/>
            <person name="Yandell M."/>
            <person name="Nelson C."/>
            <person name="Grigoriev I."/>
            <person name="Davis J."/>
        </authorList>
    </citation>
    <scope>NUCLEOTIDE SEQUENCE</scope>
    <source>
        <strain evidence="1">G11</strain>
    </source>
</reference>
<accession>A0A9P6TAM7</accession>
<dbReference type="Proteomes" id="UP000886653">
    <property type="component" value="Unassembled WGS sequence"/>
</dbReference>
<evidence type="ECO:0000313" key="1">
    <source>
        <dbReference type="EMBL" id="KAG0143753.1"/>
    </source>
</evidence>
<name>A0A9P6TAM7_9BASI</name>
<dbReference type="EMBL" id="MU167311">
    <property type="protein sequence ID" value="KAG0143753.1"/>
    <property type="molecule type" value="Genomic_DNA"/>
</dbReference>
<keyword evidence="2" id="KW-1185">Reference proteome</keyword>
<evidence type="ECO:0000313" key="2">
    <source>
        <dbReference type="Proteomes" id="UP000886653"/>
    </source>
</evidence>
<sequence>MYLAKYGKVTGLSSTAVTEFVFSTVSSACDWHASKASMRSHSFASTAASSAGMINHRLGLQRAVTQTAPKDHDSEAIEARASSSPCPPKLLTCLGGYTTTLPSDCSIRLGSTLEATEDSGAFKAITSNSTLPLNFPPAILVEGPPDHVRLFDSQKVKGSYPQPAYSLSSHSDSSLPGHPWSLLACPQKQDLYHEAVATVVYDEAHAWRRLDIHLVLMDRIPILHRCAHLIPLPDQHLDLSVLARKTAVSGMGLVEHLTHTAVAEGDLKDVTIYIGHTRIDHRHSGYTHSLIQYRWLGVAKAHTESVRELTMLYLMQALFRGPRVSEPRLGAVLINTNPYGSRAKNLLACGSSHPFSGIEQASDEMLPFTDSLENARLVSHMLPIYVKQLHTPESGF</sequence>
<dbReference type="AlphaFoldDB" id="A0A9P6TAM7"/>
<gene>
    <name evidence="1" type="ORF">CROQUDRAFT_108973</name>
</gene>